<name>A0A6J3LEU7_9HYME</name>
<protein>
    <submittedName>
        <fullName evidence="9">Mediator of RNA polymerase II transcription subunit 29</fullName>
    </submittedName>
</protein>
<keyword evidence="4" id="KW-0862">Zinc</keyword>
<dbReference type="SMART" id="SM00343">
    <property type="entry name" value="ZnF_C2HC"/>
    <property type="match status" value="4"/>
</dbReference>
<evidence type="ECO:0000256" key="4">
    <source>
        <dbReference type="ARBA" id="ARBA00022833"/>
    </source>
</evidence>
<evidence type="ECO:0000313" key="8">
    <source>
        <dbReference type="Proteomes" id="UP000504631"/>
    </source>
</evidence>
<evidence type="ECO:0000256" key="3">
    <source>
        <dbReference type="ARBA" id="ARBA00022771"/>
    </source>
</evidence>
<dbReference type="RefSeq" id="XP_033363730.1">
    <property type="nucleotide sequence ID" value="XM_033507839.1"/>
</dbReference>
<dbReference type="AlphaFoldDB" id="A0A6J3LEU7"/>
<reference evidence="9" key="1">
    <citation type="submission" date="2025-08" db="UniProtKB">
        <authorList>
            <consortium name="RefSeq"/>
        </authorList>
    </citation>
    <scope>IDENTIFICATION</scope>
    <source>
        <tissue evidence="9">Muscle</tissue>
    </source>
</reference>
<sequence length="463" mass="52836">MTRYARAKGSKASNERIPNEATPWHVMKQQLIENLSKKEESIGETKTVRELLGDTQNTTTTNNVENANSSWAEFPNNSEIKHNVMMHKVQKKQKTISKDNPAAEINSKEHQEDVYQYNTSNNKKRKKDKRNTLEIKENNIDAVINMNESQNENDIPSKRQKRNMKKRNLNESVSKTTENDNNDSIEPENTNNNKNGNKEINKPQKSFNTNFPVKSQNFKNIPNKFGMKKIDNQKRKRKPPKIRDDKEHKRRKPDVAPSKITINGVELEIVKFDGFPVKKEDADRLSDLKQKMIMKGIPQKEINAAMKLERRKAEKALARIRKCVCFHCRKSGHNLSDCPELGSEQAGTGICFKCGSTEHTHFECKVAKPMEFRYATCFICREQGHIAKQCPDNPKGIYPQGGACKICGDVTHLKKDCPDLIKGKEENTITVNTIANGNLESLGGDINSIDEKDNKKTKKIVKF</sequence>
<gene>
    <name evidence="9" type="primary">LOC117241754</name>
</gene>
<dbReference type="InterPro" id="IPR001878">
    <property type="entry name" value="Znf_CCHC"/>
</dbReference>
<dbReference type="InterPro" id="IPR036875">
    <property type="entry name" value="Znf_CCHC_sf"/>
</dbReference>
<dbReference type="PANTHER" id="PTHR46242:SF1">
    <property type="entry name" value="ZINC FINGER CCHC DOMAIN-CONTAINING PROTEIN 9"/>
    <property type="match status" value="1"/>
</dbReference>
<feature type="compositionally biased region" description="Basic and acidic residues" evidence="6">
    <location>
        <begin position="130"/>
        <end position="139"/>
    </location>
</feature>
<feature type="compositionally biased region" description="Basic residues" evidence="6">
    <location>
        <begin position="158"/>
        <end position="167"/>
    </location>
</feature>
<proteinExistence type="predicted"/>
<dbReference type="FunFam" id="4.10.60.10:FF:000091">
    <property type="entry name" value="Zinc finger CCHC-type-containing 9"/>
    <property type="match status" value="1"/>
</dbReference>
<keyword evidence="8" id="KW-1185">Reference proteome</keyword>
<dbReference type="KEGG" id="bvk:117241754"/>
<keyword evidence="2" id="KW-0677">Repeat</keyword>
<accession>A0A6J3LEU7</accession>
<dbReference type="InterPro" id="IPR042246">
    <property type="entry name" value="ZCCHC9"/>
</dbReference>
<keyword evidence="1" id="KW-0479">Metal-binding</keyword>
<dbReference type="Proteomes" id="UP000504631">
    <property type="component" value="Unplaced"/>
</dbReference>
<dbReference type="SUPFAM" id="SSF57756">
    <property type="entry name" value="Retrovirus zinc finger-like domains"/>
    <property type="match status" value="2"/>
</dbReference>
<dbReference type="PANTHER" id="PTHR46242">
    <property type="entry name" value="ZINC FINGER CCHC DOMAIN-CONTAINING PROTEIN 9 ZCCHC9"/>
    <property type="match status" value="1"/>
</dbReference>
<organism evidence="8 9">
    <name type="scientific">Bombus vosnesenskii</name>
    <dbReference type="NCBI Taxonomy" id="207650"/>
    <lineage>
        <taxon>Eukaryota</taxon>
        <taxon>Metazoa</taxon>
        <taxon>Ecdysozoa</taxon>
        <taxon>Arthropoda</taxon>
        <taxon>Hexapoda</taxon>
        <taxon>Insecta</taxon>
        <taxon>Pterygota</taxon>
        <taxon>Neoptera</taxon>
        <taxon>Endopterygota</taxon>
        <taxon>Hymenoptera</taxon>
        <taxon>Apocrita</taxon>
        <taxon>Aculeata</taxon>
        <taxon>Apoidea</taxon>
        <taxon>Anthophila</taxon>
        <taxon>Apidae</taxon>
        <taxon>Bombus</taxon>
        <taxon>Pyrobombus</taxon>
    </lineage>
</organism>
<dbReference type="GO" id="GO:0003676">
    <property type="term" value="F:nucleic acid binding"/>
    <property type="evidence" value="ECO:0007669"/>
    <property type="project" value="InterPro"/>
</dbReference>
<evidence type="ECO:0000256" key="1">
    <source>
        <dbReference type="ARBA" id="ARBA00022723"/>
    </source>
</evidence>
<evidence type="ECO:0000313" key="9">
    <source>
        <dbReference type="RefSeq" id="XP_033363730.1"/>
    </source>
</evidence>
<dbReference type="GeneID" id="117241754"/>
<evidence type="ECO:0000256" key="2">
    <source>
        <dbReference type="ARBA" id="ARBA00022737"/>
    </source>
</evidence>
<dbReference type="PROSITE" id="PS50158">
    <property type="entry name" value="ZF_CCHC"/>
    <property type="match status" value="2"/>
</dbReference>
<evidence type="ECO:0000259" key="7">
    <source>
        <dbReference type="PROSITE" id="PS50158"/>
    </source>
</evidence>
<feature type="region of interest" description="Disordered" evidence="6">
    <location>
        <begin position="94"/>
        <end position="258"/>
    </location>
</feature>
<evidence type="ECO:0000256" key="6">
    <source>
        <dbReference type="SAM" id="MobiDB-lite"/>
    </source>
</evidence>
<feature type="domain" description="CCHC-type" evidence="7">
    <location>
        <begin position="325"/>
        <end position="340"/>
    </location>
</feature>
<dbReference type="Gene3D" id="4.10.60.10">
    <property type="entry name" value="Zinc finger, CCHC-type"/>
    <property type="match status" value="2"/>
</dbReference>
<dbReference type="Pfam" id="PF00098">
    <property type="entry name" value="zf-CCHC"/>
    <property type="match status" value="1"/>
</dbReference>
<feature type="compositionally biased region" description="Polar residues" evidence="6">
    <location>
        <begin position="203"/>
        <end position="220"/>
    </location>
</feature>
<evidence type="ECO:0000256" key="5">
    <source>
        <dbReference type="PROSITE-ProRule" id="PRU00047"/>
    </source>
</evidence>
<feature type="domain" description="CCHC-type" evidence="7">
    <location>
        <begin position="377"/>
        <end position="392"/>
    </location>
</feature>
<dbReference type="GO" id="GO:0005730">
    <property type="term" value="C:nucleolus"/>
    <property type="evidence" value="ECO:0007669"/>
    <property type="project" value="TreeGrafter"/>
</dbReference>
<keyword evidence="3 5" id="KW-0863">Zinc-finger</keyword>
<dbReference type="GO" id="GO:0008270">
    <property type="term" value="F:zinc ion binding"/>
    <property type="evidence" value="ECO:0007669"/>
    <property type="project" value="UniProtKB-KW"/>
</dbReference>